<dbReference type="OrthoDB" id="5356953at2"/>
<dbReference type="eggNOG" id="COG1765">
    <property type="taxonomic scope" value="Bacteria"/>
</dbReference>
<evidence type="ECO:0000313" key="1">
    <source>
        <dbReference type="EMBL" id="ABC82024.1"/>
    </source>
</evidence>
<dbReference type="SUPFAM" id="SSF82784">
    <property type="entry name" value="OsmC-like"/>
    <property type="match status" value="1"/>
</dbReference>
<organism evidence="1 2">
    <name type="scientific">Anaeromyxobacter dehalogenans (strain 2CP-C)</name>
    <dbReference type="NCBI Taxonomy" id="290397"/>
    <lineage>
        <taxon>Bacteria</taxon>
        <taxon>Pseudomonadati</taxon>
        <taxon>Myxococcota</taxon>
        <taxon>Myxococcia</taxon>
        <taxon>Myxococcales</taxon>
        <taxon>Cystobacterineae</taxon>
        <taxon>Anaeromyxobacteraceae</taxon>
        <taxon>Anaeromyxobacter</taxon>
    </lineage>
</organism>
<protein>
    <submittedName>
        <fullName evidence="1">OsmC-like protein</fullName>
    </submittedName>
</protein>
<dbReference type="InterPro" id="IPR015946">
    <property type="entry name" value="KH_dom-like_a/b"/>
</dbReference>
<reference evidence="1 2" key="1">
    <citation type="submission" date="2006-01" db="EMBL/GenBank/DDBJ databases">
        <title>Complete sequence of Anaeromyxobacter dehalogenans 2CP-C.</title>
        <authorList>
            <consortium name="US DOE Joint Genome Institute"/>
            <person name="Copeland A."/>
            <person name="Lucas S."/>
            <person name="Lapidus A."/>
            <person name="Barry K."/>
            <person name="Detter J.C."/>
            <person name="Glavina T."/>
            <person name="Hammon N."/>
            <person name="Israni S."/>
            <person name="Pitluck S."/>
            <person name="Brettin T."/>
            <person name="Bruce D."/>
            <person name="Han C."/>
            <person name="Tapia R."/>
            <person name="Gilna P."/>
            <person name="Kiss H."/>
            <person name="Schmutz J."/>
            <person name="Larimer F."/>
            <person name="Land M."/>
            <person name="Kyrpides N."/>
            <person name="Anderson I."/>
            <person name="Sanford R.A."/>
            <person name="Ritalahti K.M."/>
            <person name="Thomas H.S."/>
            <person name="Kirby J.R."/>
            <person name="Zhulin I.B."/>
            <person name="Loeffler F.E."/>
            <person name="Richardson P."/>
        </authorList>
    </citation>
    <scope>NUCLEOTIDE SEQUENCE [LARGE SCALE GENOMIC DNA]</scope>
    <source>
        <strain evidence="1 2">2CP-C</strain>
    </source>
</reference>
<dbReference type="Pfam" id="PF02566">
    <property type="entry name" value="OsmC"/>
    <property type="match status" value="1"/>
</dbReference>
<dbReference type="EMBL" id="CP000251">
    <property type="protein sequence ID" value="ABC82024.1"/>
    <property type="molecule type" value="Genomic_DNA"/>
</dbReference>
<dbReference type="Proteomes" id="UP000001935">
    <property type="component" value="Chromosome"/>
</dbReference>
<proteinExistence type="predicted"/>
<name>Q2IK41_ANADE</name>
<dbReference type="Gene3D" id="3.30.300.20">
    <property type="match status" value="1"/>
</dbReference>
<dbReference type="HOGENOM" id="CLU_100275_2_0_7"/>
<dbReference type="InterPro" id="IPR052924">
    <property type="entry name" value="OsmC/Ohr_hydroprdx_reductase"/>
</dbReference>
<dbReference type="KEGG" id="ade:Adeh_2254"/>
<evidence type="ECO:0000313" key="2">
    <source>
        <dbReference type="Proteomes" id="UP000001935"/>
    </source>
</evidence>
<dbReference type="PANTHER" id="PTHR35368">
    <property type="entry name" value="HYDROPEROXIDE REDUCTASE"/>
    <property type="match status" value="1"/>
</dbReference>
<gene>
    <name evidence="1" type="ordered locus">Adeh_2254</name>
</gene>
<dbReference type="PANTHER" id="PTHR35368:SF1">
    <property type="entry name" value="HYDROPEROXIDE REDUCTASE"/>
    <property type="match status" value="1"/>
</dbReference>
<dbReference type="InterPro" id="IPR036102">
    <property type="entry name" value="OsmC/Ohrsf"/>
</dbReference>
<sequence>MQTTTTTPPAAKPARKPVPLNGVDTPTLFATLDAVRGQPDLAHFRFRATNHWQQGTHSRTRIEGFRGAGAERMHEREFTFDADHPAVLVGRDQGPTPVEFLLHALAACITAGIGNIAAARGVTLYEVESTLEGDIDLNGILGLSREARNGYREIRATFRVKGDAPPEKLAEIVAQSQARSAVFDVLAHGVPVSIMVDAG</sequence>
<dbReference type="InterPro" id="IPR003718">
    <property type="entry name" value="OsmC/Ohr_fam"/>
</dbReference>
<dbReference type="RefSeq" id="WP_011421306.1">
    <property type="nucleotide sequence ID" value="NC_007760.1"/>
</dbReference>
<dbReference type="STRING" id="290397.Adeh_2254"/>
<dbReference type="AlphaFoldDB" id="Q2IK41"/>
<accession>Q2IK41</accession>